<evidence type="ECO:0000313" key="5">
    <source>
        <dbReference type="Proteomes" id="UP001497457"/>
    </source>
</evidence>
<dbReference type="Proteomes" id="UP001497457">
    <property type="component" value="Chromosome 16b"/>
</dbReference>
<dbReference type="Pfam" id="PF00079">
    <property type="entry name" value="Serpin"/>
    <property type="match status" value="1"/>
</dbReference>
<dbReference type="InterPro" id="IPR000215">
    <property type="entry name" value="Serpin_fam"/>
</dbReference>
<reference evidence="4" key="1">
    <citation type="submission" date="2024-10" db="EMBL/GenBank/DDBJ databases">
        <authorList>
            <person name="Ryan C."/>
        </authorList>
    </citation>
    <scope>NUCLEOTIDE SEQUENCE [LARGE SCALE GENOMIC DNA]</scope>
</reference>
<dbReference type="InterPro" id="IPR023796">
    <property type="entry name" value="Serpin_dom"/>
</dbReference>
<dbReference type="PANTHER" id="PTHR11461">
    <property type="entry name" value="SERINE PROTEASE INHIBITOR, SERPIN"/>
    <property type="match status" value="1"/>
</dbReference>
<dbReference type="Gene3D" id="2.30.39.10">
    <property type="entry name" value="Alpha-1-antitrypsin, domain 1"/>
    <property type="match status" value="1"/>
</dbReference>
<dbReference type="SUPFAM" id="SSF56574">
    <property type="entry name" value="Serpins"/>
    <property type="match status" value="1"/>
</dbReference>
<evidence type="ECO:0000313" key="4">
    <source>
        <dbReference type="EMBL" id="CAL4943217.1"/>
    </source>
</evidence>
<dbReference type="InterPro" id="IPR042178">
    <property type="entry name" value="Serpin_sf_1"/>
</dbReference>
<dbReference type="Gene3D" id="3.30.497.10">
    <property type="entry name" value="Antithrombin, subunit I, domain 2"/>
    <property type="match status" value="1"/>
</dbReference>
<keyword evidence="5" id="KW-1185">Reference proteome</keyword>
<dbReference type="PROSITE" id="PS00284">
    <property type="entry name" value="SERPIN"/>
    <property type="match status" value="1"/>
</dbReference>
<dbReference type="InterPro" id="IPR042185">
    <property type="entry name" value="Serpin_sf_2"/>
</dbReference>
<sequence>MSAAAATTMRLSIAHQTRFALCLAAALSSPSPFSSPPSDKTNVVFSPLSLHVALSLLAAGSGGATRDQLLAALGGLGDGDPAQAAADSLHALAEQVAHLVMADGSVAGGPRIEFADAVFVDKSLKLKPAFKEMAVGKYKAETHSVDFQNQAALVVGQVNSWVEKVTSGLIKELLPPESVNQATTLVLANALYFKGAWTKKFDASKTRDGVFHLLDGGSVQAPFMSSTDDQYMSSYGNLKVLKLPYQQGGDKRQFSMYILLPEAQDGLWSLTEKLRSKPEFLDKHIPTDKIPVGQIKVPKFKISYEFEASKLLKGLGLEQPFSSEADLSEFFDSPMQQMLSVSSILHKSFVEVNEGGTEAAAASVILMCGSALGHTVTTDFIADHPFLFLIREDITGVVLFVGHVINPLLGP</sequence>
<evidence type="ECO:0000256" key="2">
    <source>
        <dbReference type="RuleBase" id="RU000411"/>
    </source>
</evidence>
<feature type="domain" description="Serpin" evidence="3">
    <location>
        <begin position="19"/>
        <end position="407"/>
    </location>
</feature>
<evidence type="ECO:0000259" key="3">
    <source>
        <dbReference type="SMART" id="SM00093"/>
    </source>
</evidence>
<dbReference type="CDD" id="cd02043">
    <property type="entry name" value="serpinP_plants"/>
    <property type="match status" value="1"/>
</dbReference>
<comment type="similarity">
    <text evidence="1 2">Belongs to the serpin family.</text>
</comment>
<proteinExistence type="inferred from homology"/>
<evidence type="ECO:0000256" key="1">
    <source>
        <dbReference type="ARBA" id="ARBA00009500"/>
    </source>
</evidence>
<dbReference type="PANTHER" id="PTHR11461:SF211">
    <property type="entry name" value="GH10112P-RELATED"/>
    <property type="match status" value="1"/>
</dbReference>
<dbReference type="InterPro" id="IPR036186">
    <property type="entry name" value="Serpin_sf"/>
</dbReference>
<protein>
    <recommendedName>
        <fullName evidence="3">Serpin domain-containing protein</fullName>
    </recommendedName>
</protein>
<dbReference type="AlphaFoldDB" id="A0ABC8YJ04"/>
<accession>A0ABC8YJ04</accession>
<name>A0ABC8YJ04_9POAL</name>
<gene>
    <name evidence="4" type="ORF">URODEC1_LOCUS34028</name>
</gene>
<dbReference type="SMART" id="SM00093">
    <property type="entry name" value="SERPIN"/>
    <property type="match status" value="1"/>
</dbReference>
<dbReference type="EMBL" id="OZ075126">
    <property type="protein sequence ID" value="CAL4943217.1"/>
    <property type="molecule type" value="Genomic_DNA"/>
</dbReference>
<dbReference type="InterPro" id="IPR023795">
    <property type="entry name" value="Serpin_CS"/>
</dbReference>
<organism evidence="4 5">
    <name type="scientific">Urochloa decumbens</name>
    <dbReference type="NCBI Taxonomy" id="240449"/>
    <lineage>
        <taxon>Eukaryota</taxon>
        <taxon>Viridiplantae</taxon>
        <taxon>Streptophyta</taxon>
        <taxon>Embryophyta</taxon>
        <taxon>Tracheophyta</taxon>
        <taxon>Spermatophyta</taxon>
        <taxon>Magnoliopsida</taxon>
        <taxon>Liliopsida</taxon>
        <taxon>Poales</taxon>
        <taxon>Poaceae</taxon>
        <taxon>PACMAD clade</taxon>
        <taxon>Panicoideae</taxon>
        <taxon>Panicodae</taxon>
        <taxon>Paniceae</taxon>
        <taxon>Melinidinae</taxon>
        <taxon>Urochloa</taxon>
    </lineage>
</organism>